<dbReference type="EMBL" id="AQFT01000131">
    <property type="protein sequence ID" value="EMZ21559.1"/>
    <property type="molecule type" value="Genomic_DNA"/>
</dbReference>
<dbReference type="eggNOG" id="ENOG5030K1W">
    <property type="taxonomic scope" value="Bacteria"/>
</dbReference>
<comment type="caution">
    <text evidence="1">The sequence shown here is derived from an EMBL/GenBank/DDBJ whole genome shotgun (WGS) entry which is preliminary data.</text>
</comment>
<keyword evidence="2" id="KW-1185">Reference proteome</keyword>
<organism evidence="1 2">
    <name type="scientific">Eubacterium plexicaudatum ASF492</name>
    <dbReference type="NCBI Taxonomy" id="1235802"/>
    <lineage>
        <taxon>Bacteria</taxon>
        <taxon>Bacillati</taxon>
        <taxon>Bacillota</taxon>
        <taxon>Clostridia</taxon>
        <taxon>Eubacteriales</taxon>
        <taxon>Eubacteriaceae</taxon>
        <taxon>Eubacterium</taxon>
    </lineage>
</organism>
<dbReference type="AlphaFoldDB" id="N2AB41"/>
<proteinExistence type="predicted"/>
<dbReference type="HOGENOM" id="CLU_1508436_0_0_9"/>
<evidence type="ECO:0000313" key="2">
    <source>
        <dbReference type="Proteomes" id="UP000012589"/>
    </source>
</evidence>
<gene>
    <name evidence="1" type="ORF">C823_04487</name>
</gene>
<dbReference type="PATRIC" id="fig|1235802.3.peg.4776"/>
<dbReference type="OrthoDB" id="1842753at2"/>
<dbReference type="STRING" id="1235802.C823_04487"/>
<name>N2AB41_9FIRM</name>
<dbReference type="Proteomes" id="UP000012589">
    <property type="component" value="Unassembled WGS sequence"/>
</dbReference>
<reference evidence="1 2" key="1">
    <citation type="journal article" date="2014" name="Genome Announc.">
        <title>Draft genome sequences of the altered schaedler flora, a defined bacterial community from gnotobiotic mice.</title>
        <authorList>
            <person name="Wannemuehler M.J."/>
            <person name="Overstreet A.M."/>
            <person name="Ward D.V."/>
            <person name="Phillips G.J."/>
        </authorList>
    </citation>
    <scope>NUCLEOTIDE SEQUENCE [LARGE SCALE GENOMIC DNA]</scope>
    <source>
        <strain evidence="1 2">ASF492</strain>
    </source>
</reference>
<protein>
    <submittedName>
        <fullName evidence="1">Uncharacterized protein</fullName>
    </submittedName>
</protein>
<sequence>MDGNSNGIVFWIYDLERMAVGHLEETGISAKKLKSVRRDPEGVLRTEVRLTKLKTVRNYAGTDDASSQIPVLLENGKGVFLDTFMKIIPYGDFYKIDKAAEIVQNRVEDRILRRRMLRLLALIPEKKSLYLAQKAMNCRNIEKVMEAFSDINVSPVTISRRHNVKFLKNLYGYILAQS</sequence>
<evidence type="ECO:0000313" key="1">
    <source>
        <dbReference type="EMBL" id="EMZ21559.1"/>
    </source>
</evidence>
<accession>N2AB41</accession>